<feature type="transmembrane region" description="Helical" evidence="1">
    <location>
        <begin position="105"/>
        <end position="131"/>
    </location>
</feature>
<protein>
    <recommendedName>
        <fullName evidence="4">ABC transporter permease</fullName>
    </recommendedName>
</protein>
<feature type="transmembrane region" description="Helical" evidence="1">
    <location>
        <begin position="185"/>
        <end position="206"/>
    </location>
</feature>
<keyword evidence="3" id="KW-1185">Reference proteome</keyword>
<keyword evidence="1" id="KW-0812">Transmembrane</keyword>
<organism evidence="2 3">
    <name type="scientific">Rhodococcus ruber</name>
    <dbReference type="NCBI Taxonomy" id="1830"/>
    <lineage>
        <taxon>Bacteria</taxon>
        <taxon>Bacillati</taxon>
        <taxon>Actinomycetota</taxon>
        <taxon>Actinomycetes</taxon>
        <taxon>Mycobacteriales</taxon>
        <taxon>Nocardiaceae</taxon>
        <taxon>Rhodococcus</taxon>
    </lineage>
</organism>
<feature type="transmembrane region" description="Helical" evidence="1">
    <location>
        <begin position="328"/>
        <end position="351"/>
    </location>
</feature>
<comment type="caution">
    <text evidence="2">The sequence shown here is derived from an EMBL/GenBank/DDBJ whole genome shotgun (WGS) entry which is preliminary data.</text>
</comment>
<feature type="transmembrane region" description="Helical" evidence="1">
    <location>
        <begin position="151"/>
        <end position="173"/>
    </location>
</feature>
<proteinExistence type="predicted"/>
<accession>A0ABT4MEC3</accession>
<dbReference type="Proteomes" id="UP001081071">
    <property type="component" value="Unassembled WGS sequence"/>
</dbReference>
<evidence type="ECO:0008006" key="4">
    <source>
        <dbReference type="Google" id="ProtNLM"/>
    </source>
</evidence>
<feature type="transmembrane region" description="Helical" evidence="1">
    <location>
        <begin position="12"/>
        <end position="33"/>
    </location>
</feature>
<evidence type="ECO:0000256" key="1">
    <source>
        <dbReference type="SAM" id="Phobius"/>
    </source>
</evidence>
<sequence>MIWVTWRQFRATILLGVLTPLLLATITIAITVIDGGVFPTASLSGCLSFDATECKAETAQTVAVMLTVALPVVLGAFVGVTAFSRDLERRTHVLGLSQSVSRRRWYTIRVAVVFVPTVLAMTLLGCSLYWAKYQTAPDEFAVAFGGYDSVLEFPVFGATGFVTGGYTAVGLMLGATFALVLRNTVAAMVGTVIATSLLIAVFPTQIREHYAAASVEELTLEQKSNEMYGGGTPDFSLPLDSSDLFYARWVFSSDYVDSNGQPVAIDWQQCSQLENRRDMSEFETVAEYEAYSDKLLAQVKQLQLDCIRGQGAEAFETKYHEDRLFWRFQAIETALTSVIASLLGGLSLLLVRRLRP</sequence>
<keyword evidence="1" id="KW-1133">Transmembrane helix</keyword>
<dbReference type="RefSeq" id="WP_269604536.1">
    <property type="nucleotide sequence ID" value="NZ_JAPWIJ010000004.1"/>
</dbReference>
<gene>
    <name evidence="2" type="ORF">O4220_12340</name>
</gene>
<dbReference type="EMBL" id="JAPWIJ010000004">
    <property type="protein sequence ID" value="MCZ4519306.1"/>
    <property type="molecule type" value="Genomic_DNA"/>
</dbReference>
<evidence type="ECO:0000313" key="2">
    <source>
        <dbReference type="EMBL" id="MCZ4519306.1"/>
    </source>
</evidence>
<evidence type="ECO:0000313" key="3">
    <source>
        <dbReference type="Proteomes" id="UP001081071"/>
    </source>
</evidence>
<name>A0ABT4MEC3_9NOCA</name>
<feature type="transmembrane region" description="Helical" evidence="1">
    <location>
        <begin position="62"/>
        <end position="84"/>
    </location>
</feature>
<reference evidence="2" key="1">
    <citation type="submission" date="2022-12" db="EMBL/GenBank/DDBJ databases">
        <authorList>
            <person name="Krivoruchko A.V."/>
            <person name="Elkin A."/>
        </authorList>
    </citation>
    <scope>NUCLEOTIDE SEQUENCE</scope>
    <source>
        <strain evidence="2">IEGM 1391</strain>
    </source>
</reference>
<keyword evidence="1" id="KW-0472">Membrane</keyword>